<dbReference type="Pfam" id="PF02830">
    <property type="entry name" value="V4R"/>
    <property type="match status" value="1"/>
</dbReference>
<dbReference type="RefSeq" id="WP_002570087.1">
    <property type="nucleotide sequence ID" value="NZ_KE992859.1"/>
</dbReference>
<comment type="caution">
    <text evidence="2">The sequence shown here is derived from an EMBL/GenBank/DDBJ whole genome shotgun (WGS) entry which is preliminary data.</text>
</comment>
<evidence type="ECO:0000259" key="1">
    <source>
        <dbReference type="SMART" id="SM00989"/>
    </source>
</evidence>
<evidence type="ECO:0000313" key="3">
    <source>
        <dbReference type="Proteomes" id="UP000016491"/>
    </source>
</evidence>
<dbReference type="SUPFAM" id="SSF111126">
    <property type="entry name" value="Ligand-binding domain in the NO signalling and Golgi transport"/>
    <property type="match status" value="1"/>
</dbReference>
<dbReference type="AlphaFoldDB" id="A0ABC9TSH0"/>
<protein>
    <submittedName>
        <fullName evidence="2">V4R domain protein</fullName>
    </submittedName>
</protein>
<proteinExistence type="predicted"/>
<reference evidence="2 3" key="1">
    <citation type="submission" date="2013-07" db="EMBL/GenBank/DDBJ databases">
        <authorList>
            <person name="Weinstock G."/>
            <person name="Sodergren E."/>
            <person name="Wylie T."/>
            <person name="Fulton L."/>
            <person name="Fulton R."/>
            <person name="Fronick C."/>
            <person name="O'Laughlin M."/>
            <person name="Godfrey J."/>
            <person name="Miner T."/>
            <person name="Herter B."/>
            <person name="Appelbaum E."/>
            <person name="Cordes M."/>
            <person name="Lek S."/>
            <person name="Wollam A."/>
            <person name="Pepin K.H."/>
            <person name="Palsikar V.B."/>
            <person name="Mitreva M."/>
            <person name="Wilson R.K."/>
        </authorList>
    </citation>
    <scope>NUCLEOTIDE SEQUENCE [LARGE SCALE GENOMIC DNA]</scope>
    <source>
        <strain evidence="2 3">ATCC 14940</strain>
    </source>
</reference>
<dbReference type="Proteomes" id="UP000016491">
    <property type="component" value="Unassembled WGS sequence"/>
</dbReference>
<dbReference type="PANTHER" id="PTHR35090:SF2">
    <property type="entry name" value="ARSR FAMILY TRANSCRIPTIONAL REGULATOR"/>
    <property type="match status" value="1"/>
</dbReference>
<evidence type="ECO:0000313" key="2">
    <source>
        <dbReference type="EMBL" id="ERI74093.1"/>
    </source>
</evidence>
<gene>
    <name evidence="2" type="ORF">CLOSYM_04351</name>
</gene>
<dbReference type="PANTHER" id="PTHR35090">
    <property type="entry name" value="DNA-DIRECTED RNA POLYMERASE SUBUNIT I"/>
    <property type="match status" value="1"/>
</dbReference>
<dbReference type="Gene3D" id="3.30.1380.20">
    <property type="entry name" value="Trafficking protein particle complex subunit 3"/>
    <property type="match status" value="1"/>
</dbReference>
<dbReference type="InterPro" id="IPR024096">
    <property type="entry name" value="NO_sig/Golgi_transp_ligand-bd"/>
</dbReference>
<feature type="domain" description="4-vinyl reductase 4VR" evidence="1">
    <location>
        <begin position="113"/>
        <end position="175"/>
    </location>
</feature>
<dbReference type="InterPro" id="IPR004096">
    <property type="entry name" value="V4R"/>
</dbReference>
<accession>A0ABC9TSH0</accession>
<dbReference type="SMART" id="SM00989">
    <property type="entry name" value="V4R"/>
    <property type="match status" value="1"/>
</dbReference>
<dbReference type="EMBL" id="AWSU01000344">
    <property type="protein sequence ID" value="ERI74093.1"/>
    <property type="molecule type" value="Genomic_DNA"/>
</dbReference>
<sequence length="184" mass="20898">MFRLFDAEDENKFTWESIGDVIDGRKNLGEEMPVYVYRLFQFTIKDELVKRFGKEVTIDIFRNAGELAGREFANHLLNLELSFNEFIAHLQGVLEESKIGILRIEKFDMDTGEAVLTVGEDLDCSGLPITGETVCNYDEGFLAGILKVYTKKEYVVTEVDCWATGSRVCRFEASVKNLGELSIE</sequence>
<name>A0ABC9TSH0_CLOSY</name>
<organism evidence="2 3">
    <name type="scientific">[Clostridium] symbiosum ATCC 14940</name>
    <dbReference type="NCBI Taxonomy" id="411472"/>
    <lineage>
        <taxon>Bacteria</taxon>
        <taxon>Bacillati</taxon>
        <taxon>Bacillota</taxon>
        <taxon>Clostridia</taxon>
        <taxon>Lachnospirales</taxon>
        <taxon>Lachnospiraceae</taxon>
        <taxon>Otoolea</taxon>
    </lineage>
</organism>